<gene>
    <name evidence="8" type="ORF">HUE88_12900</name>
</gene>
<dbReference type="Pfam" id="PF00082">
    <property type="entry name" value="Peptidase_S8"/>
    <property type="match status" value="1"/>
</dbReference>
<feature type="active site" description="Charge relay system" evidence="4">
    <location>
        <position position="279"/>
    </location>
</feature>
<keyword evidence="2 4" id="KW-0378">Hydrolase</keyword>
<dbReference type="InterPro" id="IPR000209">
    <property type="entry name" value="Peptidase_S8/S53_dom"/>
</dbReference>
<dbReference type="EMBL" id="CP054492">
    <property type="protein sequence ID" value="QOY51970.1"/>
    <property type="molecule type" value="Genomic_DNA"/>
</dbReference>
<dbReference type="PROSITE" id="PS00136">
    <property type="entry name" value="SUBTILASE_ASP"/>
    <property type="match status" value="1"/>
</dbReference>
<dbReference type="PROSITE" id="PS51892">
    <property type="entry name" value="SUBTILASE"/>
    <property type="match status" value="1"/>
</dbReference>
<dbReference type="RefSeq" id="WP_194369582.1">
    <property type="nucleotide sequence ID" value="NZ_CP054492.1"/>
</dbReference>
<dbReference type="PANTHER" id="PTHR42884">
    <property type="entry name" value="PROPROTEIN CONVERTASE SUBTILISIN/KEXIN-RELATED"/>
    <property type="match status" value="1"/>
</dbReference>
<dbReference type="SUPFAM" id="SSF52743">
    <property type="entry name" value="Subtilisin-like"/>
    <property type="match status" value="1"/>
</dbReference>
<sequence>MLKKILFPIIFLFFVACSGGGSSSSSNPSSSIQTVTGVLLDSAISGVTYSCDSTIDITTIDGNFTCPLNSTVTFTIGGINLGSFIISTAQSIEQLTPAKLYGLENDNITDIRVLNFIQLVQSLDTDNNATNGIDINSITRDNLIGFSLDISDMNTAQNDLNTTLTSIGRNLIFQNEALEHYIDTLQNTLDVTLKSEPYYYQQWYLEHNSTFYTQNNINENAHINSVNLLKSYTGNGVKIAIIDDGLDTTHEDLEGSIINSYNVSTKSTNVSHTNQSDYHGTAITGIIGARVNSKGIQGIASKSKIIFLKHKEGMSDSETIELFNKAQEFGADIINCSWGTYDVSQSVKDKIVDLANTGRDGKGTIIVFASGNDDRDMGNDESSIPEVISVGSTDKDNLRAWYGNYGENLDIVAPGGYDIGITTLDSMGSNGISSIDDNYLLYNDSNSFIGTSASAPIISGVIALMLEKNPNLTRNEIENILKNSSDKIGNVSYENERNNYYGYGKVNLERIFSLMSL</sequence>
<name>A0A7S7LVC1_9BACT</name>
<evidence type="ECO:0000256" key="4">
    <source>
        <dbReference type="PROSITE-ProRule" id="PRU01240"/>
    </source>
</evidence>
<dbReference type="KEGG" id="sbal:HUE88_12900"/>
<organism evidence="8 9">
    <name type="scientific">Candidatus Sulfurimonas baltica</name>
    <dbReference type="NCBI Taxonomy" id="2740404"/>
    <lineage>
        <taxon>Bacteria</taxon>
        <taxon>Pseudomonadati</taxon>
        <taxon>Campylobacterota</taxon>
        <taxon>Epsilonproteobacteria</taxon>
        <taxon>Campylobacterales</taxon>
        <taxon>Sulfurimonadaceae</taxon>
        <taxon>Sulfurimonas</taxon>
    </lineage>
</organism>
<dbReference type="PROSITE" id="PS51257">
    <property type="entry name" value="PROKAR_LIPOPROTEIN"/>
    <property type="match status" value="1"/>
</dbReference>
<evidence type="ECO:0000256" key="2">
    <source>
        <dbReference type="ARBA" id="ARBA00022801"/>
    </source>
</evidence>
<dbReference type="InterPro" id="IPR022398">
    <property type="entry name" value="Peptidase_S8_His-AS"/>
</dbReference>
<evidence type="ECO:0000256" key="5">
    <source>
        <dbReference type="RuleBase" id="RU003355"/>
    </source>
</evidence>
<dbReference type="InterPro" id="IPR023828">
    <property type="entry name" value="Peptidase_S8_Ser-AS"/>
</dbReference>
<dbReference type="GO" id="GO:0004252">
    <property type="term" value="F:serine-type endopeptidase activity"/>
    <property type="evidence" value="ECO:0007669"/>
    <property type="project" value="UniProtKB-UniRule"/>
</dbReference>
<evidence type="ECO:0000256" key="6">
    <source>
        <dbReference type="SAM" id="SignalP"/>
    </source>
</evidence>
<dbReference type="InterPro" id="IPR036852">
    <property type="entry name" value="Peptidase_S8/S53_dom_sf"/>
</dbReference>
<proteinExistence type="inferred from homology"/>
<protein>
    <submittedName>
        <fullName evidence="8">S8 family serine peptidase</fullName>
    </submittedName>
</protein>
<accession>A0A7S7LVC1</accession>
<feature type="signal peptide" evidence="6">
    <location>
        <begin position="1"/>
        <end position="18"/>
    </location>
</feature>
<reference evidence="8 9" key="1">
    <citation type="submission" date="2020-05" db="EMBL/GenBank/DDBJ databases">
        <title>Sulfurimonas marisnigri, sp. nov., and Sulfurimonas baltica, sp. nov., manganese oxide reducing chemolithoautotrophs of the class Epsilonproteobacteria isolated from the pelagic redoxclines of the Black and Baltic Seas and emended description of the genus Sulfurimonas.</title>
        <authorList>
            <person name="Henkel J.V."/>
            <person name="Laudan C."/>
            <person name="Werner J."/>
            <person name="Neu T."/>
            <person name="Plewe S."/>
            <person name="Sproer C."/>
            <person name="Bunk B."/>
            <person name="Schulz-Vogt H.N."/>
        </authorList>
    </citation>
    <scope>NUCLEOTIDE SEQUENCE [LARGE SCALE GENOMIC DNA]</scope>
    <source>
        <strain evidence="8 9">GD2</strain>
    </source>
</reference>
<dbReference type="InterPro" id="IPR015500">
    <property type="entry name" value="Peptidase_S8_subtilisin-rel"/>
</dbReference>
<comment type="similarity">
    <text evidence="4 5">Belongs to the peptidase S8 family.</text>
</comment>
<dbReference type="AlphaFoldDB" id="A0A7S7LVC1"/>
<dbReference type="GO" id="GO:0016485">
    <property type="term" value="P:protein processing"/>
    <property type="evidence" value="ECO:0007669"/>
    <property type="project" value="TreeGrafter"/>
</dbReference>
<evidence type="ECO:0000313" key="8">
    <source>
        <dbReference type="EMBL" id="QOY51970.1"/>
    </source>
</evidence>
<dbReference type="InterPro" id="IPR023827">
    <property type="entry name" value="Peptidase_S8_Asp-AS"/>
</dbReference>
<dbReference type="Gene3D" id="3.40.50.200">
    <property type="entry name" value="Peptidase S8/S53 domain"/>
    <property type="match status" value="1"/>
</dbReference>
<keyword evidence="6" id="KW-0732">Signal</keyword>
<keyword evidence="3 4" id="KW-0720">Serine protease</keyword>
<feature type="domain" description="Peptidase S8/S53" evidence="7">
    <location>
        <begin position="234"/>
        <end position="504"/>
    </location>
</feature>
<keyword evidence="1 4" id="KW-0645">Protease</keyword>
<evidence type="ECO:0000313" key="9">
    <source>
        <dbReference type="Proteomes" id="UP000593994"/>
    </source>
</evidence>
<evidence type="ECO:0000256" key="3">
    <source>
        <dbReference type="ARBA" id="ARBA00022825"/>
    </source>
</evidence>
<dbReference type="PANTHER" id="PTHR42884:SF14">
    <property type="entry name" value="NEUROENDOCRINE CONVERTASE 1"/>
    <property type="match status" value="1"/>
</dbReference>
<evidence type="ECO:0000259" key="7">
    <source>
        <dbReference type="Pfam" id="PF00082"/>
    </source>
</evidence>
<evidence type="ECO:0000256" key="1">
    <source>
        <dbReference type="ARBA" id="ARBA00022670"/>
    </source>
</evidence>
<keyword evidence="9" id="KW-1185">Reference proteome</keyword>
<feature type="active site" description="Charge relay system" evidence="4">
    <location>
        <position position="452"/>
    </location>
</feature>
<feature type="active site" description="Charge relay system" evidence="4">
    <location>
        <position position="243"/>
    </location>
</feature>
<dbReference type="Proteomes" id="UP000593994">
    <property type="component" value="Chromosome"/>
</dbReference>
<feature type="chain" id="PRO_5032977087" evidence="6">
    <location>
        <begin position="19"/>
        <end position="517"/>
    </location>
</feature>
<dbReference type="GO" id="GO:0016020">
    <property type="term" value="C:membrane"/>
    <property type="evidence" value="ECO:0007669"/>
    <property type="project" value="TreeGrafter"/>
</dbReference>
<dbReference type="PROSITE" id="PS00137">
    <property type="entry name" value="SUBTILASE_HIS"/>
    <property type="match status" value="1"/>
</dbReference>
<dbReference type="PROSITE" id="PS00138">
    <property type="entry name" value="SUBTILASE_SER"/>
    <property type="match status" value="1"/>
</dbReference>
<dbReference type="PRINTS" id="PR00723">
    <property type="entry name" value="SUBTILISIN"/>
</dbReference>